<name>A0A9N9JQL5_9GLOM</name>
<evidence type="ECO:0000256" key="1">
    <source>
        <dbReference type="SAM" id="MobiDB-lite"/>
    </source>
</evidence>
<accession>A0A9N9JQL5</accession>
<dbReference type="EMBL" id="CAJVPZ010062044">
    <property type="protein sequence ID" value="CAG8791699.1"/>
    <property type="molecule type" value="Genomic_DNA"/>
</dbReference>
<dbReference type="AlphaFoldDB" id="A0A9N9JQL5"/>
<feature type="region of interest" description="Disordered" evidence="1">
    <location>
        <begin position="28"/>
        <end position="55"/>
    </location>
</feature>
<evidence type="ECO:0000313" key="3">
    <source>
        <dbReference type="Proteomes" id="UP000789396"/>
    </source>
</evidence>
<reference evidence="2" key="1">
    <citation type="submission" date="2021-06" db="EMBL/GenBank/DDBJ databases">
        <authorList>
            <person name="Kallberg Y."/>
            <person name="Tangrot J."/>
            <person name="Rosling A."/>
        </authorList>
    </citation>
    <scope>NUCLEOTIDE SEQUENCE</scope>
    <source>
        <strain evidence="2">IN212</strain>
    </source>
</reference>
<feature type="non-terminal residue" evidence="2">
    <location>
        <position position="1"/>
    </location>
</feature>
<dbReference type="OrthoDB" id="10549159at2759"/>
<evidence type="ECO:0000313" key="2">
    <source>
        <dbReference type="EMBL" id="CAG8791699.1"/>
    </source>
</evidence>
<keyword evidence="3" id="KW-1185">Reference proteome</keyword>
<dbReference type="Proteomes" id="UP000789396">
    <property type="component" value="Unassembled WGS sequence"/>
</dbReference>
<sequence length="55" mass="6238">EFNQKNVQESIYNLDYLILDTLPTIESSINSNQDSNLDKNINTDNTIPISESSHP</sequence>
<protein>
    <submittedName>
        <fullName evidence="2">12153_t:CDS:1</fullName>
    </submittedName>
</protein>
<organism evidence="2 3">
    <name type="scientific">Racocetra fulgida</name>
    <dbReference type="NCBI Taxonomy" id="60492"/>
    <lineage>
        <taxon>Eukaryota</taxon>
        <taxon>Fungi</taxon>
        <taxon>Fungi incertae sedis</taxon>
        <taxon>Mucoromycota</taxon>
        <taxon>Glomeromycotina</taxon>
        <taxon>Glomeromycetes</taxon>
        <taxon>Diversisporales</taxon>
        <taxon>Gigasporaceae</taxon>
        <taxon>Racocetra</taxon>
    </lineage>
</organism>
<proteinExistence type="predicted"/>
<gene>
    <name evidence="2" type="ORF">RFULGI_LOCUS16804</name>
</gene>
<feature type="non-terminal residue" evidence="2">
    <location>
        <position position="55"/>
    </location>
</feature>
<comment type="caution">
    <text evidence="2">The sequence shown here is derived from an EMBL/GenBank/DDBJ whole genome shotgun (WGS) entry which is preliminary data.</text>
</comment>